<dbReference type="PANTHER" id="PTHR12608">
    <property type="entry name" value="TRANSMEMBRANE PROTEIN HTP-1 RELATED"/>
    <property type="match status" value="1"/>
</dbReference>
<evidence type="ECO:0000313" key="7">
    <source>
        <dbReference type="EMBL" id="KEF29876.1"/>
    </source>
</evidence>
<protein>
    <recommendedName>
        <fullName evidence="6">GDT1 family protein</fullName>
    </recommendedName>
</protein>
<evidence type="ECO:0000256" key="2">
    <source>
        <dbReference type="ARBA" id="ARBA00009190"/>
    </source>
</evidence>
<feature type="transmembrane region" description="Helical" evidence="6">
    <location>
        <begin position="164"/>
        <end position="186"/>
    </location>
</feature>
<evidence type="ECO:0000256" key="5">
    <source>
        <dbReference type="ARBA" id="ARBA00023136"/>
    </source>
</evidence>
<dbReference type="OrthoDB" id="9801356at2"/>
<evidence type="ECO:0000256" key="3">
    <source>
        <dbReference type="ARBA" id="ARBA00022692"/>
    </source>
</evidence>
<feature type="transmembrane region" description="Helical" evidence="6">
    <location>
        <begin position="66"/>
        <end position="84"/>
    </location>
</feature>
<sequence length="189" mass="20582">MDAFLASTLAVAIAEIGDKTQLLSLFLIARYAKRTPIILGILIATVLNHALSAWLGAWVASFIPEAWLPWILAVSFIAIALWLLVPDKDDSEDSKFLGMGAFMATTIMFFLAEIGDKTQVATVVLAARYPETVWVILGTTVGMLIANVPVIMAGRWLMERLPLATARIGASILFIVLAVVTLWTTFMNS</sequence>
<keyword evidence="3 6" id="KW-0812">Transmembrane</keyword>
<dbReference type="Proteomes" id="UP000035057">
    <property type="component" value="Unassembled WGS sequence"/>
</dbReference>
<dbReference type="EMBL" id="ANIE01000009">
    <property type="protein sequence ID" value="KEF29876.1"/>
    <property type="molecule type" value="Genomic_DNA"/>
</dbReference>
<evidence type="ECO:0000256" key="1">
    <source>
        <dbReference type="ARBA" id="ARBA00004141"/>
    </source>
</evidence>
<reference evidence="7 8" key="1">
    <citation type="submission" date="2012-12" db="EMBL/GenBank/DDBJ databases">
        <title>Genome assembly of Marinobacter sp. AK21.</title>
        <authorList>
            <person name="Khatri I."/>
            <person name="Kumar R."/>
            <person name="Vaidya B."/>
            <person name="Subramanian S."/>
            <person name="Pinnaka A."/>
        </authorList>
    </citation>
    <scope>NUCLEOTIDE SEQUENCE [LARGE SCALE GENOMIC DNA]</scope>
    <source>
        <strain evidence="7 8">AK21</strain>
    </source>
</reference>
<evidence type="ECO:0000256" key="4">
    <source>
        <dbReference type="ARBA" id="ARBA00022989"/>
    </source>
</evidence>
<evidence type="ECO:0000256" key="6">
    <source>
        <dbReference type="RuleBase" id="RU365102"/>
    </source>
</evidence>
<dbReference type="GO" id="GO:0016020">
    <property type="term" value="C:membrane"/>
    <property type="evidence" value="ECO:0007669"/>
    <property type="project" value="UniProtKB-SubCell"/>
</dbReference>
<name>A0A072MX79_9GAMM</name>
<keyword evidence="8" id="KW-1185">Reference proteome</keyword>
<evidence type="ECO:0000313" key="8">
    <source>
        <dbReference type="Proteomes" id="UP000035057"/>
    </source>
</evidence>
<dbReference type="RefSeq" id="WP_036133550.1">
    <property type="nucleotide sequence ID" value="NZ_ANIE01000009.1"/>
</dbReference>
<dbReference type="PATRIC" id="fig|1137280.3.peg.2869"/>
<feature type="transmembrane region" description="Helical" evidence="6">
    <location>
        <begin position="96"/>
        <end position="112"/>
    </location>
</feature>
<comment type="caution">
    <text evidence="7">The sequence shown here is derived from an EMBL/GenBank/DDBJ whole genome shotgun (WGS) entry which is preliminary data.</text>
</comment>
<comment type="similarity">
    <text evidence="2 6">Belongs to the GDT1 family.</text>
</comment>
<keyword evidence="5 6" id="KW-0472">Membrane</keyword>
<keyword evidence="4 6" id="KW-1133">Transmembrane helix</keyword>
<feature type="transmembrane region" description="Helical" evidence="6">
    <location>
        <begin position="132"/>
        <end position="152"/>
    </location>
</feature>
<dbReference type="STRING" id="1137280.D777_03052"/>
<gene>
    <name evidence="7" type="ORF">D777_03052</name>
</gene>
<organism evidence="7 8">
    <name type="scientific">Marinobacter nitratireducens</name>
    <dbReference type="NCBI Taxonomy" id="1137280"/>
    <lineage>
        <taxon>Bacteria</taxon>
        <taxon>Pseudomonadati</taxon>
        <taxon>Pseudomonadota</taxon>
        <taxon>Gammaproteobacteria</taxon>
        <taxon>Pseudomonadales</taxon>
        <taxon>Marinobacteraceae</taxon>
        <taxon>Marinobacter</taxon>
    </lineage>
</organism>
<feature type="transmembrane region" description="Helical" evidence="6">
    <location>
        <begin position="37"/>
        <end position="60"/>
    </location>
</feature>
<dbReference type="PANTHER" id="PTHR12608:SF1">
    <property type="entry name" value="TRANSMEMBRANE PROTEIN 165"/>
    <property type="match status" value="1"/>
</dbReference>
<dbReference type="InterPro" id="IPR001727">
    <property type="entry name" value="GDT1-like"/>
</dbReference>
<dbReference type="Pfam" id="PF01169">
    <property type="entry name" value="GDT1"/>
    <property type="match status" value="2"/>
</dbReference>
<proteinExistence type="inferred from homology"/>
<accession>A0A072MX79</accession>
<dbReference type="AlphaFoldDB" id="A0A072MX79"/>
<dbReference type="GO" id="GO:0046873">
    <property type="term" value="F:metal ion transmembrane transporter activity"/>
    <property type="evidence" value="ECO:0007669"/>
    <property type="project" value="InterPro"/>
</dbReference>
<comment type="subcellular location">
    <subcellularLocation>
        <location evidence="1 6">Membrane</location>
        <topology evidence="1 6">Multi-pass membrane protein</topology>
    </subcellularLocation>
</comment>